<dbReference type="PRINTS" id="PR00111">
    <property type="entry name" value="ABHYDROLASE"/>
</dbReference>
<dbReference type="InterPro" id="IPR029058">
    <property type="entry name" value="AB_hydrolase_fold"/>
</dbReference>
<feature type="region of interest" description="Disordered" evidence="1">
    <location>
        <begin position="276"/>
        <end position="308"/>
    </location>
</feature>
<evidence type="ECO:0000313" key="5">
    <source>
        <dbReference type="Proteomes" id="UP001205311"/>
    </source>
</evidence>
<reference evidence="4 5" key="1">
    <citation type="submission" date="2022-06" db="EMBL/GenBank/DDBJ databases">
        <title>Genomic Encyclopedia of Archaeal and Bacterial Type Strains, Phase II (KMG-II): from individual species to whole genera.</title>
        <authorList>
            <person name="Goeker M."/>
        </authorList>
    </citation>
    <scope>NUCLEOTIDE SEQUENCE [LARGE SCALE GENOMIC DNA]</scope>
    <source>
        <strain evidence="4 5">DSM 40477</strain>
    </source>
</reference>
<dbReference type="InterPro" id="IPR000073">
    <property type="entry name" value="AB_hydrolase_1"/>
</dbReference>
<feature type="domain" description="AB hydrolase-1" evidence="2">
    <location>
        <begin position="17"/>
        <end position="246"/>
    </location>
</feature>
<dbReference type="PANTHER" id="PTHR33570:SF2">
    <property type="entry name" value="CARBOXYMUCONOLACTONE DECARBOXYLASE-LIKE DOMAIN-CONTAINING PROTEIN"/>
    <property type="match status" value="1"/>
</dbReference>
<dbReference type="Pfam" id="PF00561">
    <property type="entry name" value="Abhydrolase_1"/>
    <property type="match status" value="1"/>
</dbReference>
<accession>A0ABT1HLV6</accession>
<dbReference type="Proteomes" id="UP001205311">
    <property type="component" value="Unassembled WGS sequence"/>
</dbReference>
<evidence type="ECO:0000259" key="2">
    <source>
        <dbReference type="Pfam" id="PF00561"/>
    </source>
</evidence>
<evidence type="ECO:0000313" key="4">
    <source>
        <dbReference type="EMBL" id="MCP2256502.1"/>
    </source>
</evidence>
<dbReference type="InterPro" id="IPR003779">
    <property type="entry name" value="CMD-like"/>
</dbReference>
<dbReference type="NCBIfam" id="TIGR02425">
    <property type="entry name" value="decarb_PcaC"/>
    <property type="match status" value="1"/>
</dbReference>
<feature type="compositionally biased region" description="Low complexity" evidence="1">
    <location>
        <begin position="276"/>
        <end position="290"/>
    </location>
</feature>
<feature type="compositionally biased region" description="Low complexity" evidence="1">
    <location>
        <begin position="348"/>
        <end position="380"/>
    </location>
</feature>
<protein>
    <submittedName>
        <fullName evidence="4">4-carboxymuconolactone decarboxylase/3-oxoadipate enol-lactonase,TIGR02427</fullName>
    </submittedName>
</protein>
<dbReference type="Pfam" id="PF02627">
    <property type="entry name" value="CMD"/>
    <property type="match status" value="1"/>
</dbReference>
<keyword evidence="5" id="KW-1185">Reference proteome</keyword>
<dbReference type="InterPro" id="IPR029032">
    <property type="entry name" value="AhpD-like"/>
</dbReference>
<evidence type="ECO:0000259" key="3">
    <source>
        <dbReference type="Pfam" id="PF02627"/>
    </source>
</evidence>
<comment type="caution">
    <text evidence="4">The sequence shown here is derived from an EMBL/GenBank/DDBJ whole genome shotgun (WGS) entry which is preliminary data.</text>
</comment>
<evidence type="ECO:0000256" key="1">
    <source>
        <dbReference type="SAM" id="MobiDB-lite"/>
    </source>
</evidence>
<sequence>MTTPLHHRLDGQPDGTPLILGPSLGTSLAVWDPHVAALAEHHAVLRYDLPGHGGSPASALPHPEPGHTTVADLARLVLDLADQQGWERFHYAGISLGGAIGAYLAVHHPDRVVHLALICSSAHFGDPAAWHERAALVRQQGTAPLVPTAPGRWFSDLATAESPRGAALLADLAATDPAGYAACCDALATYDLRGDLHRITGRTLVVAGQQDSATPPAHARELASGIPGARLIELTSAGHLAGIERPAAVTAALLTHFDPAGPGVVSDGPGVGVRSSGVGAQGSGAVSEGSGVDGRGAGVVPEGSGVGVGGSGVGARGAGVVSDSSGVDVRGSGVVSEGSGVGVGGSGVDVQGSDVVSGNSRVDVRGSGVDVRGSGVVSEDSGVDVGGSGVDVRGAGVVSDGSGVDVRGSGVDVPGSDVVSLGSDVERFAAGMRVRRAVLGDAHVDAAQARTTPFTADFQDLITRYAWGEIWTRPGLDRRTRSCVTLTALVARGHHDELAMHVRAALTNGLTRDEIKEVLLQTAIYCGVPAANSAFAVAQRVLADLDAKAD</sequence>
<gene>
    <name evidence="4" type="ORF">LX15_000185</name>
</gene>
<dbReference type="Gene3D" id="3.40.50.1820">
    <property type="entry name" value="alpha/beta hydrolase"/>
    <property type="match status" value="1"/>
</dbReference>
<feature type="region of interest" description="Disordered" evidence="1">
    <location>
        <begin position="338"/>
        <end position="385"/>
    </location>
</feature>
<dbReference type="PANTHER" id="PTHR33570">
    <property type="entry name" value="4-CARBOXYMUCONOLACTONE DECARBOXYLASE FAMILY PROTEIN"/>
    <property type="match status" value="1"/>
</dbReference>
<organism evidence="4 5">
    <name type="scientific">Streptoalloteichus tenebrarius (strain ATCC 17920 / DSM 40477 / JCM 4838 / CBS 697.72 / NBRC 16177 / NCIMB 11028 / NRRL B-12390 / A12253. 1 / ISP 5477)</name>
    <name type="common">Streptomyces tenebrarius</name>
    <dbReference type="NCBI Taxonomy" id="1933"/>
    <lineage>
        <taxon>Bacteria</taxon>
        <taxon>Bacillati</taxon>
        <taxon>Actinomycetota</taxon>
        <taxon>Actinomycetes</taxon>
        <taxon>Pseudonocardiales</taxon>
        <taxon>Pseudonocardiaceae</taxon>
        <taxon>Streptoalloteichus</taxon>
    </lineage>
</organism>
<dbReference type="SUPFAM" id="SSF53474">
    <property type="entry name" value="alpha/beta-Hydrolases"/>
    <property type="match status" value="1"/>
</dbReference>
<dbReference type="Gene3D" id="1.20.1290.10">
    <property type="entry name" value="AhpD-like"/>
    <property type="match status" value="1"/>
</dbReference>
<feature type="domain" description="Carboxymuconolactone decarboxylase-like" evidence="3">
    <location>
        <begin position="457"/>
        <end position="539"/>
    </location>
</feature>
<dbReference type="EMBL" id="JAMTCP010000001">
    <property type="protein sequence ID" value="MCP2256502.1"/>
    <property type="molecule type" value="Genomic_DNA"/>
</dbReference>
<name>A0ABT1HLV6_STRSD</name>
<dbReference type="InterPro" id="IPR012788">
    <property type="entry name" value="Decarb_PcaC"/>
</dbReference>
<proteinExistence type="predicted"/>
<dbReference type="SUPFAM" id="SSF69118">
    <property type="entry name" value="AhpD-like"/>
    <property type="match status" value="1"/>
</dbReference>
<dbReference type="InterPro" id="IPR052512">
    <property type="entry name" value="4CMD/NDH-1_regulator"/>
</dbReference>